<dbReference type="PANTHER" id="PTHR46719">
    <property type="entry name" value="TRANSCRIPTION FACTOR C2H2 FAMILY-RELATED"/>
    <property type="match status" value="1"/>
</dbReference>
<proteinExistence type="predicted"/>
<evidence type="ECO:0000259" key="3">
    <source>
        <dbReference type="PROSITE" id="PS50089"/>
    </source>
</evidence>
<reference evidence="4" key="1">
    <citation type="submission" date="2023-07" db="EMBL/GenBank/DDBJ databases">
        <title>A chromosome-level genome assembly of Lolium multiflorum.</title>
        <authorList>
            <person name="Chen Y."/>
            <person name="Copetti D."/>
            <person name="Kolliker R."/>
            <person name="Studer B."/>
        </authorList>
    </citation>
    <scope>NUCLEOTIDE SEQUENCE</scope>
    <source>
        <strain evidence="4">02402/16</strain>
        <tissue evidence="4">Leaf</tissue>
    </source>
</reference>
<dbReference type="Proteomes" id="UP001231189">
    <property type="component" value="Unassembled WGS sequence"/>
</dbReference>
<dbReference type="PROSITE" id="PS50089">
    <property type="entry name" value="ZF_RING_2"/>
    <property type="match status" value="1"/>
</dbReference>
<dbReference type="PANTHER" id="PTHR46719:SF26">
    <property type="entry name" value="RING-TYPE DOMAIN-CONTAINING PROTEIN"/>
    <property type="match status" value="1"/>
</dbReference>
<evidence type="ECO:0000313" key="4">
    <source>
        <dbReference type="EMBL" id="KAK1626729.1"/>
    </source>
</evidence>
<dbReference type="Pfam" id="PF13639">
    <property type="entry name" value="zf-RING_2"/>
    <property type="match status" value="1"/>
</dbReference>
<dbReference type="InterPro" id="IPR013083">
    <property type="entry name" value="Znf_RING/FYVE/PHD"/>
</dbReference>
<accession>A0AAD8RKF1</accession>
<name>A0AAD8RKF1_LOLMU</name>
<dbReference type="GO" id="GO:0008270">
    <property type="term" value="F:zinc ion binding"/>
    <property type="evidence" value="ECO:0007669"/>
    <property type="project" value="UniProtKB-KW"/>
</dbReference>
<dbReference type="AlphaFoldDB" id="A0AAD8RKF1"/>
<comment type="caution">
    <text evidence="4">The sequence shown here is derived from an EMBL/GenBank/DDBJ whole genome shotgun (WGS) entry which is preliminary data.</text>
</comment>
<evidence type="ECO:0000256" key="1">
    <source>
        <dbReference type="PROSITE-ProRule" id="PRU00175"/>
    </source>
</evidence>
<sequence length="170" mass="18351">MSGDSVLIGASMAVLVVLSLLTFFCSSRRRAVHTSSSQRSVVDDVEQGRRPCDAAGLDEAVLAAYPTTVYSSSSRGDSTGERSKEEAADITRCAVCLADYEHGDELRLLPGCRHSFHRQCVDDWLRRRPSCPLCRSSPPPTMHQLATDSSTVTASACVRANACTQPSEGR</sequence>
<dbReference type="SUPFAM" id="SSF57850">
    <property type="entry name" value="RING/U-box"/>
    <property type="match status" value="1"/>
</dbReference>
<keyword evidence="1" id="KW-0862">Zinc</keyword>
<keyword evidence="2" id="KW-0812">Transmembrane</keyword>
<keyword evidence="1" id="KW-0479">Metal-binding</keyword>
<protein>
    <recommendedName>
        <fullName evidence="3">RING-type domain-containing protein</fullName>
    </recommendedName>
</protein>
<gene>
    <name evidence="4" type="ORF">QYE76_001044</name>
</gene>
<organism evidence="4 5">
    <name type="scientific">Lolium multiflorum</name>
    <name type="common">Italian ryegrass</name>
    <name type="synonym">Lolium perenne subsp. multiflorum</name>
    <dbReference type="NCBI Taxonomy" id="4521"/>
    <lineage>
        <taxon>Eukaryota</taxon>
        <taxon>Viridiplantae</taxon>
        <taxon>Streptophyta</taxon>
        <taxon>Embryophyta</taxon>
        <taxon>Tracheophyta</taxon>
        <taxon>Spermatophyta</taxon>
        <taxon>Magnoliopsida</taxon>
        <taxon>Liliopsida</taxon>
        <taxon>Poales</taxon>
        <taxon>Poaceae</taxon>
        <taxon>BOP clade</taxon>
        <taxon>Pooideae</taxon>
        <taxon>Poodae</taxon>
        <taxon>Poeae</taxon>
        <taxon>Poeae Chloroplast Group 2 (Poeae type)</taxon>
        <taxon>Loliodinae</taxon>
        <taxon>Loliinae</taxon>
        <taxon>Lolium</taxon>
    </lineage>
</organism>
<feature type="domain" description="RING-type" evidence="3">
    <location>
        <begin position="93"/>
        <end position="135"/>
    </location>
</feature>
<dbReference type="EMBL" id="JAUUTY010000005">
    <property type="protein sequence ID" value="KAK1626729.1"/>
    <property type="molecule type" value="Genomic_DNA"/>
</dbReference>
<keyword evidence="1" id="KW-0863">Zinc-finger</keyword>
<dbReference type="Gene3D" id="3.30.40.10">
    <property type="entry name" value="Zinc/RING finger domain, C3HC4 (zinc finger)"/>
    <property type="match status" value="1"/>
</dbReference>
<dbReference type="InterPro" id="IPR045899">
    <property type="entry name" value="ATL71-like"/>
</dbReference>
<keyword evidence="2" id="KW-0472">Membrane</keyword>
<dbReference type="CDD" id="cd16461">
    <property type="entry name" value="RING-H2_EL5-like"/>
    <property type="match status" value="1"/>
</dbReference>
<keyword evidence="5" id="KW-1185">Reference proteome</keyword>
<dbReference type="InterPro" id="IPR001841">
    <property type="entry name" value="Znf_RING"/>
</dbReference>
<feature type="transmembrane region" description="Helical" evidence="2">
    <location>
        <begin position="6"/>
        <end position="25"/>
    </location>
</feature>
<dbReference type="SMART" id="SM00184">
    <property type="entry name" value="RING"/>
    <property type="match status" value="1"/>
</dbReference>
<evidence type="ECO:0000256" key="2">
    <source>
        <dbReference type="SAM" id="Phobius"/>
    </source>
</evidence>
<keyword evidence="2" id="KW-1133">Transmembrane helix</keyword>
<evidence type="ECO:0000313" key="5">
    <source>
        <dbReference type="Proteomes" id="UP001231189"/>
    </source>
</evidence>